<protein>
    <submittedName>
        <fullName evidence="4">DUF1980 domain-containing protein</fullName>
    </submittedName>
</protein>
<feature type="transmembrane region" description="Helical" evidence="2">
    <location>
        <begin position="54"/>
        <end position="71"/>
    </location>
</feature>
<keyword evidence="2" id="KW-0472">Membrane</keyword>
<evidence type="ECO:0000313" key="5">
    <source>
        <dbReference type="Proteomes" id="UP001527882"/>
    </source>
</evidence>
<dbReference type="Pfam" id="PF09323">
    <property type="entry name" value="DUF1980"/>
    <property type="match status" value="1"/>
</dbReference>
<dbReference type="EMBL" id="JAQAGZ010000015">
    <property type="protein sequence ID" value="MCZ8515032.1"/>
    <property type="molecule type" value="Genomic_DNA"/>
</dbReference>
<comment type="caution">
    <text evidence="4">The sequence shown here is derived from an EMBL/GenBank/DDBJ whole genome shotgun (WGS) entry which is preliminary data.</text>
</comment>
<feature type="transmembrane region" description="Helical" evidence="2">
    <location>
        <begin position="99"/>
        <end position="119"/>
    </location>
</feature>
<gene>
    <name evidence="4" type="ORF">O9H85_21935</name>
</gene>
<dbReference type="InterPro" id="IPR052955">
    <property type="entry name" value="UPF0703_membrane_permease"/>
</dbReference>
<dbReference type="PANTHER" id="PTHR40047:SF1">
    <property type="entry name" value="UPF0703 PROTEIN YCGQ"/>
    <property type="match status" value="1"/>
</dbReference>
<accession>A0ABT4QE11</accession>
<feature type="compositionally biased region" description="Polar residues" evidence="1">
    <location>
        <begin position="172"/>
        <end position="210"/>
    </location>
</feature>
<keyword evidence="2" id="KW-0812">Transmembrane</keyword>
<evidence type="ECO:0000313" key="4">
    <source>
        <dbReference type="EMBL" id="MCZ8515032.1"/>
    </source>
</evidence>
<dbReference type="Proteomes" id="UP001527882">
    <property type="component" value="Unassembled WGS sequence"/>
</dbReference>
<feature type="region of interest" description="Disordered" evidence="1">
    <location>
        <begin position="155"/>
        <end position="224"/>
    </location>
</feature>
<proteinExistence type="predicted"/>
<evidence type="ECO:0000259" key="3">
    <source>
        <dbReference type="Pfam" id="PF09323"/>
    </source>
</evidence>
<name>A0ABT4QE11_9BACL</name>
<evidence type="ECO:0000256" key="2">
    <source>
        <dbReference type="SAM" id="Phobius"/>
    </source>
</evidence>
<keyword evidence="5" id="KW-1185">Reference proteome</keyword>
<organism evidence="4 5">
    <name type="scientific">Paenibacillus gyeongsangnamensis</name>
    <dbReference type="NCBI Taxonomy" id="3388067"/>
    <lineage>
        <taxon>Bacteria</taxon>
        <taxon>Bacillati</taxon>
        <taxon>Bacillota</taxon>
        <taxon>Bacilli</taxon>
        <taxon>Bacillales</taxon>
        <taxon>Paenibacillaceae</taxon>
        <taxon>Paenibacillus</taxon>
    </lineage>
</organism>
<dbReference type="PANTHER" id="PTHR40047">
    <property type="entry name" value="UPF0703 PROTEIN YCGQ"/>
    <property type="match status" value="1"/>
</dbReference>
<dbReference type="RefSeq" id="WP_269883561.1">
    <property type="nucleotide sequence ID" value="NZ_JAQAGZ010000015.1"/>
</dbReference>
<sequence length="248" mass="26497">MDMVIIIIRMSIRTEAGSLLSHAADEFFEMGKLLSLFVKTGNLIYYIAPRMENYVKFSAVALYMIAVYQVYAGLRAIQGHIASCDCEHPPARSFLRNTAVYSFFIIPLALGFLMPNTAMSSALADKKGMNLSIGTTQKSGVKPAQASAATASTISNPAVTAAEPKNDPIKTDSGSLDGTTSAADPQKTGTETASSKSADGTHPAQTSGSPQEEELKKMFAPPDKFSEDLSQIGMVLYGWPDIRAAPLC</sequence>
<feature type="domain" description="DUF1980" evidence="3">
    <location>
        <begin position="33"/>
        <end position="130"/>
    </location>
</feature>
<dbReference type="InterPro" id="IPR048493">
    <property type="entry name" value="DUF1980_N"/>
</dbReference>
<keyword evidence="2" id="KW-1133">Transmembrane helix</keyword>
<reference evidence="4 5" key="1">
    <citation type="submission" date="2022-12" db="EMBL/GenBank/DDBJ databases">
        <title>Draft genome sequence of Paenibacillus sp. dW9.</title>
        <authorList>
            <person name="Choi E.-W."/>
            <person name="Kim D.-U."/>
        </authorList>
    </citation>
    <scope>NUCLEOTIDE SEQUENCE [LARGE SCALE GENOMIC DNA]</scope>
    <source>
        <strain evidence="5">dW9</strain>
    </source>
</reference>
<evidence type="ECO:0000256" key="1">
    <source>
        <dbReference type="SAM" id="MobiDB-lite"/>
    </source>
</evidence>